<evidence type="ECO:0000313" key="3">
    <source>
        <dbReference type="EMBL" id="KNF04605.1"/>
    </source>
</evidence>
<evidence type="ECO:0000313" key="4">
    <source>
        <dbReference type="Proteomes" id="UP000054564"/>
    </source>
</evidence>
<dbReference type="InterPro" id="IPR038955">
    <property type="entry name" value="PriA/CPL1_fungi"/>
</dbReference>
<accession>A0A0L0W017</accession>
<dbReference type="STRING" id="1165861.A0A0L0W017"/>
<evidence type="ECO:0000256" key="1">
    <source>
        <dbReference type="SAM" id="SignalP"/>
    </source>
</evidence>
<dbReference type="PANTHER" id="PTHR35192:SF2">
    <property type="entry name" value="APPLE DOMAIN-CONTAINING PROTEIN"/>
    <property type="match status" value="1"/>
</dbReference>
<feature type="signal peptide" evidence="1">
    <location>
        <begin position="1"/>
        <end position="18"/>
    </location>
</feature>
<dbReference type="EMBL" id="AJIL01000011">
    <property type="protein sequence ID" value="KNF04605.1"/>
    <property type="molecule type" value="Genomic_DNA"/>
</dbReference>
<comment type="caution">
    <text evidence="3">The sequence shown here is derived from an EMBL/GenBank/DDBJ whole genome shotgun (WGS) entry which is preliminary data.</text>
</comment>
<dbReference type="Proteomes" id="UP000054564">
    <property type="component" value="Unassembled WGS sequence"/>
</dbReference>
<gene>
    <name evidence="3" type="ORF">PSTG_02092</name>
</gene>
<name>A0A0L0W017_9BASI</name>
<dbReference type="AlphaFoldDB" id="A0A0L0W017"/>
<organism evidence="3 4">
    <name type="scientific">Puccinia striiformis f. sp. tritici PST-78</name>
    <dbReference type="NCBI Taxonomy" id="1165861"/>
    <lineage>
        <taxon>Eukaryota</taxon>
        <taxon>Fungi</taxon>
        <taxon>Dikarya</taxon>
        <taxon>Basidiomycota</taxon>
        <taxon>Pucciniomycotina</taxon>
        <taxon>Pucciniomycetes</taxon>
        <taxon>Pucciniales</taxon>
        <taxon>Pucciniaceae</taxon>
        <taxon>Puccinia</taxon>
    </lineage>
</organism>
<sequence>MKFLIFALAATVLPTINASANFKSTCNTVNNQMSTLTASLAQLKATADKLGHQHISDRCEEASQHLGRAQDSWGGITNNFGGFPWQARSSSHASSVRSRMSSCGSHLNWIYSQPETQHPDYQAPVSNCRRTYNSCQSGCSQIWNWPSPPGFNPRPQPSQYAGYRRHRRDAPAQMCPNVKETACPISANATGYECLDVKTEITSCGGCESLNEGENCMAIEGADEVGCEVGHCVVFSALPGFEINATNGRPAPKSISTK</sequence>
<proteinExistence type="predicted"/>
<dbReference type="OrthoDB" id="439917at2759"/>
<protein>
    <recommendedName>
        <fullName evidence="2">Protein CPL1-like domain-containing protein</fullName>
    </recommendedName>
</protein>
<keyword evidence="4" id="KW-1185">Reference proteome</keyword>
<reference evidence="4" key="1">
    <citation type="submission" date="2014-03" db="EMBL/GenBank/DDBJ databases">
        <title>The Genome Sequence of Puccinia striiformis f. sp. tritici PST-78.</title>
        <authorList>
            <consortium name="The Broad Institute Genome Sequencing Platform"/>
            <person name="Cuomo C."/>
            <person name="Hulbert S."/>
            <person name="Chen X."/>
            <person name="Walker B."/>
            <person name="Young S.K."/>
            <person name="Zeng Q."/>
            <person name="Gargeya S."/>
            <person name="Fitzgerald M."/>
            <person name="Haas B."/>
            <person name="Abouelleil A."/>
            <person name="Alvarado L."/>
            <person name="Arachchi H.M."/>
            <person name="Berlin A.M."/>
            <person name="Chapman S.B."/>
            <person name="Goldberg J."/>
            <person name="Griggs A."/>
            <person name="Gujja S."/>
            <person name="Hansen M."/>
            <person name="Howarth C."/>
            <person name="Imamovic A."/>
            <person name="Larimer J."/>
            <person name="McCowan C."/>
            <person name="Montmayeur A."/>
            <person name="Murphy C."/>
            <person name="Neiman D."/>
            <person name="Pearson M."/>
            <person name="Priest M."/>
            <person name="Roberts A."/>
            <person name="Saif S."/>
            <person name="Shea T."/>
            <person name="Sisk P."/>
            <person name="Sykes S."/>
            <person name="Wortman J."/>
            <person name="Nusbaum C."/>
            <person name="Birren B."/>
        </authorList>
    </citation>
    <scope>NUCLEOTIDE SEQUENCE [LARGE SCALE GENOMIC DNA]</scope>
    <source>
        <strain evidence="4">race PST-78</strain>
    </source>
</reference>
<keyword evidence="1" id="KW-0732">Signal</keyword>
<dbReference type="PANTHER" id="PTHR35192">
    <property type="entry name" value="PROTEIN, PUTATIVE-RELATED"/>
    <property type="match status" value="1"/>
</dbReference>
<dbReference type="InterPro" id="IPR048661">
    <property type="entry name" value="CPL1-like"/>
</dbReference>
<feature type="domain" description="Protein CPL1-like" evidence="2">
    <location>
        <begin position="192"/>
        <end position="247"/>
    </location>
</feature>
<evidence type="ECO:0000259" key="2">
    <source>
        <dbReference type="Pfam" id="PF21671"/>
    </source>
</evidence>
<feature type="chain" id="PRO_5005550817" description="Protein CPL1-like domain-containing protein" evidence="1">
    <location>
        <begin position="19"/>
        <end position="258"/>
    </location>
</feature>
<dbReference type="Pfam" id="PF21671">
    <property type="entry name" value="CPL1-like"/>
    <property type="match status" value="1"/>
</dbReference>